<dbReference type="Gene3D" id="1.20.1250.20">
    <property type="entry name" value="MFS general substrate transporter like domains"/>
    <property type="match status" value="1"/>
</dbReference>
<feature type="transmembrane region" description="Helical" evidence="1">
    <location>
        <begin position="356"/>
        <end position="374"/>
    </location>
</feature>
<feature type="transmembrane region" description="Helical" evidence="1">
    <location>
        <begin position="331"/>
        <end position="350"/>
    </location>
</feature>
<evidence type="ECO:0000313" key="2">
    <source>
        <dbReference type="EMBL" id="SDL60646.1"/>
    </source>
</evidence>
<dbReference type="EMBL" id="LT629700">
    <property type="protein sequence ID" value="SDL60646.1"/>
    <property type="molecule type" value="Genomic_DNA"/>
</dbReference>
<dbReference type="OrthoDB" id="5317164at2"/>
<feature type="transmembrane region" description="Helical" evidence="1">
    <location>
        <begin position="40"/>
        <end position="61"/>
    </location>
</feature>
<reference evidence="3" key="1">
    <citation type="submission" date="2016-10" db="EMBL/GenBank/DDBJ databases">
        <authorList>
            <person name="Varghese N."/>
            <person name="Submissions S."/>
        </authorList>
    </citation>
    <scope>NUCLEOTIDE SEQUENCE [LARGE SCALE GENOMIC DNA]</scope>
    <source>
        <strain evidence="3">DSM 20632</strain>
    </source>
</reference>
<keyword evidence="1" id="KW-1133">Transmembrane helix</keyword>
<feature type="transmembrane region" description="Helical" evidence="1">
    <location>
        <begin position="156"/>
        <end position="177"/>
    </location>
</feature>
<feature type="transmembrane region" description="Helical" evidence="1">
    <location>
        <begin position="198"/>
        <end position="217"/>
    </location>
</feature>
<dbReference type="GO" id="GO:0022857">
    <property type="term" value="F:transmembrane transporter activity"/>
    <property type="evidence" value="ECO:0007669"/>
    <property type="project" value="InterPro"/>
</dbReference>
<proteinExistence type="predicted"/>
<evidence type="ECO:0000256" key="1">
    <source>
        <dbReference type="SAM" id="Phobius"/>
    </source>
</evidence>
<feature type="transmembrane region" description="Helical" evidence="1">
    <location>
        <begin position="126"/>
        <end position="150"/>
    </location>
</feature>
<dbReference type="Proteomes" id="UP000199350">
    <property type="component" value="Chromosome I"/>
</dbReference>
<dbReference type="InterPro" id="IPR052524">
    <property type="entry name" value="MFS_Cyanate_Porter"/>
</dbReference>
<keyword evidence="3" id="KW-1185">Reference proteome</keyword>
<dbReference type="SUPFAM" id="SSF103473">
    <property type="entry name" value="MFS general substrate transporter"/>
    <property type="match status" value="1"/>
</dbReference>
<keyword evidence="1" id="KW-0472">Membrane</keyword>
<keyword evidence="1" id="KW-0812">Transmembrane</keyword>
<dbReference type="RefSeq" id="WP_092151987.1">
    <property type="nucleotide sequence ID" value="NZ_LT629700.1"/>
</dbReference>
<feature type="transmembrane region" description="Helical" evidence="1">
    <location>
        <begin position="92"/>
        <end position="114"/>
    </location>
</feature>
<dbReference type="InterPro" id="IPR036259">
    <property type="entry name" value="MFS_trans_sf"/>
</dbReference>
<dbReference type="PANTHER" id="PTHR23523:SF2">
    <property type="entry name" value="2-NITROIMIDAZOLE TRANSPORTER"/>
    <property type="match status" value="1"/>
</dbReference>
<gene>
    <name evidence="2" type="ORF">SAMN04488535_0138</name>
</gene>
<dbReference type="InterPro" id="IPR011701">
    <property type="entry name" value="MFS"/>
</dbReference>
<feature type="transmembrane region" description="Helical" evidence="1">
    <location>
        <begin position="237"/>
        <end position="257"/>
    </location>
</feature>
<feature type="transmembrane region" description="Helical" evidence="1">
    <location>
        <begin position="7"/>
        <end position="28"/>
    </location>
</feature>
<feature type="transmembrane region" description="Helical" evidence="1">
    <location>
        <begin position="264"/>
        <end position="284"/>
    </location>
</feature>
<accession>A0A1G9LFI6</accession>
<dbReference type="STRING" id="38302.SAMN04488535_0138"/>
<dbReference type="AlphaFoldDB" id="A0A1G9LFI6"/>
<dbReference type="PANTHER" id="PTHR23523">
    <property type="match status" value="1"/>
</dbReference>
<dbReference type="Pfam" id="PF07690">
    <property type="entry name" value="MFS_1"/>
    <property type="match status" value="1"/>
</dbReference>
<sequence length="388" mass="39146">MSIVLRFVAVFTAAINLRAGMASIGAVLDDVVAHYGAPASLGGVITAMPGAMFCIFGLAAVPLARRVGLSPTLLAAGVATAAGLLLRPFAPLMSLFILGTVSVAGGIAMVNVLLPAWIKKYGGRHMVAMTATYSVALSLSAALGPLSALFTDSWQVALGAWASTALLQVAVWAVVVGRAGDDRPEQTGAAGAAGMHRSPTALALMVFFGLQSMNAYVQMGWLPSMLTEQGVSASTATLGLALIGLLGAGGGLLLPAAVARIRTLTPLVIAFGLASAAGYVGILVAAEAAPIVWCVLLGLGGWCFPLALALMPARTRTVLGTARLSGFVQPVGYVLAAAGPLLVGVAYGQLGSFGPILVVLAALSLVMGALGIVASRRVFIEDELAGNE</sequence>
<name>A0A1G9LFI6_9CORY</name>
<feature type="transmembrane region" description="Helical" evidence="1">
    <location>
        <begin position="290"/>
        <end position="310"/>
    </location>
</feature>
<evidence type="ECO:0000313" key="3">
    <source>
        <dbReference type="Proteomes" id="UP000199350"/>
    </source>
</evidence>
<feature type="transmembrane region" description="Helical" evidence="1">
    <location>
        <begin position="68"/>
        <end position="86"/>
    </location>
</feature>
<organism evidence="2 3">
    <name type="scientific">Corynebacterium mycetoides</name>
    <dbReference type="NCBI Taxonomy" id="38302"/>
    <lineage>
        <taxon>Bacteria</taxon>
        <taxon>Bacillati</taxon>
        <taxon>Actinomycetota</taxon>
        <taxon>Actinomycetes</taxon>
        <taxon>Mycobacteriales</taxon>
        <taxon>Corynebacteriaceae</taxon>
        <taxon>Corynebacterium</taxon>
    </lineage>
</organism>
<protein>
    <submittedName>
        <fullName evidence="2">MFS transporter, CP family, cyanate transporter</fullName>
    </submittedName>
</protein>